<dbReference type="AlphaFoldDB" id="A0A1Z4JID3"/>
<reference evidence="1 2" key="1">
    <citation type="submission" date="2017-06" db="EMBL/GenBank/DDBJ databases">
        <title>Genome sequencing of cyanobaciteial culture collection at National Institute for Environmental Studies (NIES).</title>
        <authorList>
            <person name="Hirose Y."/>
            <person name="Shimura Y."/>
            <person name="Fujisawa T."/>
            <person name="Nakamura Y."/>
            <person name="Kawachi M."/>
        </authorList>
    </citation>
    <scope>NUCLEOTIDE SEQUENCE [LARGE SCALE GENOMIC DNA]</scope>
    <source>
        <strain evidence="1 2">NIES-2135</strain>
    </source>
</reference>
<organism evidence="1 2">
    <name type="scientific">Leptolyngbya boryana NIES-2135</name>
    <dbReference type="NCBI Taxonomy" id="1973484"/>
    <lineage>
        <taxon>Bacteria</taxon>
        <taxon>Bacillati</taxon>
        <taxon>Cyanobacteriota</taxon>
        <taxon>Cyanophyceae</taxon>
        <taxon>Leptolyngbyales</taxon>
        <taxon>Leptolyngbyaceae</taxon>
        <taxon>Leptolyngbya group</taxon>
        <taxon>Leptolyngbya</taxon>
    </lineage>
</organism>
<name>A0A1Z4JID3_LEPBY</name>
<keyword evidence="2" id="KW-1185">Reference proteome</keyword>
<dbReference type="Proteomes" id="UP000217895">
    <property type="component" value="Chromosome"/>
</dbReference>
<proteinExistence type="predicted"/>
<sequence>MTALIKFHASQVVFLEHEHSRLYAEVVQFVESRQLCWVRPIALVTDPEQRWTDYQYWMIQDLRDGSDLMCPARLFHEALDTEVLPLLDRLYQLQDSKPQSSDLHQFIHEIWQAHPEAFQ</sequence>
<evidence type="ECO:0000313" key="1">
    <source>
        <dbReference type="EMBL" id="BAY56476.1"/>
    </source>
</evidence>
<accession>A0A1Z4JID3</accession>
<gene>
    <name evidence="1" type="ORF">NIES2135_33100</name>
</gene>
<evidence type="ECO:0000313" key="2">
    <source>
        <dbReference type="Proteomes" id="UP000217895"/>
    </source>
</evidence>
<dbReference type="EMBL" id="AP018203">
    <property type="protein sequence ID" value="BAY56476.1"/>
    <property type="molecule type" value="Genomic_DNA"/>
</dbReference>
<protein>
    <submittedName>
        <fullName evidence="1">Uncharacterized protein</fullName>
    </submittedName>
</protein>